<feature type="non-terminal residue" evidence="1">
    <location>
        <position position="1"/>
    </location>
</feature>
<protein>
    <recommendedName>
        <fullName evidence="3">Acyltransferase</fullName>
    </recommendedName>
</protein>
<accession>A0A9Q0FXN5</accession>
<dbReference type="PANTHER" id="PTHR22753">
    <property type="entry name" value="TRANSMEMBRANE PROTEIN 68"/>
    <property type="match status" value="1"/>
</dbReference>
<dbReference type="EMBL" id="JAKUCV010003543">
    <property type="protein sequence ID" value="KAJ4838462.1"/>
    <property type="molecule type" value="Genomic_DNA"/>
</dbReference>
<dbReference type="Proteomes" id="UP001141552">
    <property type="component" value="Unassembled WGS sequence"/>
</dbReference>
<dbReference type="GO" id="GO:0016020">
    <property type="term" value="C:membrane"/>
    <property type="evidence" value="ECO:0007669"/>
    <property type="project" value="TreeGrafter"/>
</dbReference>
<keyword evidence="2" id="KW-1185">Reference proteome</keyword>
<comment type="caution">
    <text evidence="1">The sequence shown here is derived from an EMBL/GenBank/DDBJ whole genome shotgun (WGS) entry which is preliminary data.</text>
</comment>
<evidence type="ECO:0008006" key="3">
    <source>
        <dbReference type="Google" id="ProtNLM"/>
    </source>
</evidence>
<dbReference type="OrthoDB" id="44277at2759"/>
<name>A0A9Q0FXN5_9ROSI</name>
<gene>
    <name evidence="1" type="ORF">Tsubulata_046401</name>
</gene>
<organism evidence="1 2">
    <name type="scientific">Turnera subulata</name>
    <dbReference type="NCBI Taxonomy" id="218843"/>
    <lineage>
        <taxon>Eukaryota</taxon>
        <taxon>Viridiplantae</taxon>
        <taxon>Streptophyta</taxon>
        <taxon>Embryophyta</taxon>
        <taxon>Tracheophyta</taxon>
        <taxon>Spermatophyta</taxon>
        <taxon>Magnoliopsida</taxon>
        <taxon>eudicotyledons</taxon>
        <taxon>Gunneridae</taxon>
        <taxon>Pentapetalae</taxon>
        <taxon>rosids</taxon>
        <taxon>fabids</taxon>
        <taxon>Malpighiales</taxon>
        <taxon>Passifloraceae</taxon>
        <taxon>Turnera</taxon>
    </lineage>
</organism>
<evidence type="ECO:0000313" key="2">
    <source>
        <dbReference type="Proteomes" id="UP001141552"/>
    </source>
</evidence>
<reference evidence="1" key="2">
    <citation type="journal article" date="2023" name="Plants (Basel)">
        <title>Annotation of the Turnera subulata (Passifloraceae) Draft Genome Reveals the S-Locus Evolved after the Divergence of Turneroideae from Passifloroideae in a Stepwise Manner.</title>
        <authorList>
            <person name="Henning P.M."/>
            <person name="Roalson E.H."/>
            <person name="Mir W."/>
            <person name="McCubbin A.G."/>
            <person name="Shore J.S."/>
        </authorList>
    </citation>
    <scope>NUCLEOTIDE SEQUENCE</scope>
    <source>
        <strain evidence="1">F60SS</strain>
    </source>
</reference>
<proteinExistence type="predicted"/>
<sequence>YRQIPRSRRHDPVSDYLPPSRSEFKLAFDIEVVRVLKFATGSAMFSTLDDGKIVREYLREKNIVVHGLAHPVLFTGNIEGSSPEFSMYDWMKVMGAVPVTGSNLFKLLSAKSHVLLYPGGAREALHYKNGRRFGATIVPFGAVGEDDLAELVLDYNDLMKIPILNDYIRDSQRQAIRVRDESKGEVANQELFTPGLLPKLPGRAYFLFGK</sequence>
<dbReference type="AlphaFoldDB" id="A0A9Q0FXN5"/>
<reference evidence="1" key="1">
    <citation type="submission" date="2022-02" db="EMBL/GenBank/DDBJ databases">
        <authorList>
            <person name="Henning P.M."/>
            <person name="McCubbin A.G."/>
            <person name="Shore J.S."/>
        </authorList>
    </citation>
    <scope>NUCLEOTIDE SEQUENCE</scope>
    <source>
        <strain evidence="1">F60SS</strain>
        <tissue evidence="1">Leaves</tissue>
    </source>
</reference>
<dbReference type="PANTHER" id="PTHR22753:SF14">
    <property type="entry name" value="MONOACYLGLYCEROL_DIACYLGLYCEROL O-ACYLTRANSFERASE"/>
    <property type="match status" value="1"/>
</dbReference>
<evidence type="ECO:0000313" key="1">
    <source>
        <dbReference type="EMBL" id="KAJ4838462.1"/>
    </source>
</evidence>